<name>A0A379C9J3_9PAST</name>
<dbReference type="OrthoDB" id="179763at2"/>
<keyword evidence="2" id="KW-0808">Transferase</keyword>
<protein>
    <submittedName>
        <fullName evidence="2">Thiamine kinase</fullName>
        <ecNumber evidence="2">2.7.1.89</ecNumber>
    </submittedName>
</protein>
<dbReference type="AlphaFoldDB" id="A0A379C9J3"/>
<sequence length="255" mass="30003">MLIQKLEHYFGQAVKFVTDFANQTACSSIIELENGERYVVHQQSERAKRLGINYQLELQILIKISPLHFMPKVVFHNEDYLILSYIQGSPPQRYNAILLKKLAEMIAKLHLFDVQEAVIFISEFAKIDPKLDIIERCYFLNQQLSDSNQFAVELSLLKPIQPFTQCICHHDLHLGNVIQNEDRVFLIDWEYAAISDPALEIALFFKHNDLTDEQKRFFLSHYFRLTQFDQRAFEKKIAEYDPAISLLNKLWYELS</sequence>
<accession>A0A379C9J3</accession>
<keyword evidence="3" id="KW-1185">Reference proteome</keyword>
<proteinExistence type="predicted"/>
<dbReference type="SUPFAM" id="SSF56112">
    <property type="entry name" value="Protein kinase-like (PK-like)"/>
    <property type="match status" value="1"/>
</dbReference>
<evidence type="ECO:0000313" key="3">
    <source>
        <dbReference type="Proteomes" id="UP000255417"/>
    </source>
</evidence>
<dbReference type="InterPro" id="IPR011009">
    <property type="entry name" value="Kinase-like_dom_sf"/>
</dbReference>
<organism evidence="2 3">
    <name type="scientific">Phocoenobacter uteri</name>
    <dbReference type="NCBI Taxonomy" id="146806"/>
    <lineage>
        <taxon>Bacteria</taxon>
        <taxon>Pseudomonadati</taxon>
        <taxon>Pseudomonadota</taxon>
        <taxon>Gammaproteobacteria</taxon>
        <taxon>Pasteurellales</taxon>
        <taxon>Pasteurellaceae</taxon>
        <taxon>Phocoenobacter</taxon>
    </lineage>
</organism>
<dbReference type="RefSeq" id="WP_115315548.1">
    <property type="nucleotide sequence ID" value="NZ_LWIF01000001.1"/>
</dbReference>
<dbReference type="Proteomes" id="UP000255417">
    <property type="component" value="Unassembled WGS sequence"/>
</dbReference>
<evidence type="ECO:0000259" key="1">
    <source>
        <dbReference type="Pfam" id="PF01636"/>
    </source>
</evidence>
<feature type="domain" description="Aminoglycoside phosphotransferase" evidence="1">
    <location>
        <begin position="37"/>
        <end position="229"/>
    </location>
</feature>
<gene>
    <name evidence="2" type="primary">thiK_2</name>
    <name evidence="2" type="ORF">NCTC12872_01026</name>
</gene>
<dbReference type="EMBL" id="UGTA01000001">
    <property type="protein sequence ID" value="SUB59052.1"/>
    <property type="molecule type" value="Genomic_DNA"/>
</dbReference>
<dbReference type="GO" id="GO:0019165">
    <property type="term" value="F:thiamine kinase activity"/>
    <property type="evidence" value="ECO:0007669"/>
    <property type="project" value="UniProtKB-EC"/>
</dbReference>
<evidence type="ECO:0000313" key="2">
    <source>
        <dbReference type="EMBL" id="SUB59052.1"/>
    </source>
</evidence>
<dbReference type="PANTHER" id="PTHR40086:SF1">
    <property type="entry name" value="CELL CYCLE REGULATOR CCRZ"/>
    <property type="match status" value="1"/>
</dbReference>
<dbReference type="Pfam" id="PF01636">
    <property type="entry name" value="APH"/>
    <property type="match status" value="1"/>
</dbReference>
<keyword evidence="2" id="KW-0418">Kinase</keyword>
<dbReference type="InterPro" id="IPR002575">
    <property type="entry name" value="Aminoglycoside_PTrfase"/>
</dbReference>
<reference evidence="2 3" key="1">
    <citation type="submission" date="2018-06" db="EMBL/GenBank/DDBJ databases">
        <authorList>
            <consortium name="Pathogen Informatics"/>
            <person name="Doyle S."/>
        </authorList>
    </citation>
    <scope>NUCLEOTIDE SEQUENCE [LARGE SCALE GENOMIC DNA]</scope>
    <source>
        <strain evidence="2 3">NCTC12872</strain>
    </source>
</reference>
<dbReference type="InterPro" id="IPR052077">
    <property type="entry name" value="CcrZ_PhaseVar_Mediator"/>
</dbReference>
<dbReference type="Gene3D" id="3.90.1200.10">
    <property type="match status" value="1"/>
</dbReference>
<dbReference type="PANTHER" id="PTHR40086">
    <property type="entry name" value="PHOSPHOTRANSFERASE YTMP-RELATED"/>
    <property type="match status" value="1"/>
</dbReference>
<dbReference type="EC" id="2.7.1.89" evidence="2"/>